<comment type="caution">
    <text evidence="1">The sequence shown here is derived from an EMBL/GenBank/DDBJ whole genome shotgun (WGS) entry which is preliminary data.</text>
</comment>
<accession>A0AAV6KNS9</accession>
<organism evidence="1 2">
    <name type="scientific">Rhododendron griersonianum</name>
    <dbReference type="NCBI Taxonomy" id="479676"/>
    <lineage>
        <taxon>Eukaryota</taxon>
        <taxon>Viridiplantae</taxon>
        <taxon>Streptophyta</taxon>
        <taxon>Embryophyta</taxon>
        <taxon>Tracheophyta</taxon>
        <taxon>Spermatophyta</taxon>
        <taxon>Magnoliopsida</taxon>
        <taxon>eudicotyledons</taxon>
        <taxon>Gunneridae</taxon>
        <taxon>Pentapetalae</taxon>
        <taxon>asterids</taxon>
        <taxon>Ericales</taxon>
        <taxon>Ericaceae</taxon>
        <taxon>Ericoideae</taxon>
        <taxon>Rhodoreae</taxon>
        <taxon>Rhododendron</taxon>
    </lineage>
</organism>
<gene>
    <name evidence="1" type="ORF">RHGRI_011818</name>
</gene>
<proteinExistence type="predicted"/>
<keyword evidence="2" id="KW-1185">Reference proteome</keyword>
<evidence type="ECO:0000313" key="2">
    <source>
        <dbReference type="Proteomes" id="UP000823749"/>
    </source>
</evidence>
<protein>
    <submittedName>
        <fullName evidence="1">Uncharacterized protein</fullName>
    </submittedName>
</protein>
<evidence type="ECO:0000313" key="1">
    <source>
        <dbReference type="EMBL" id="KAG5554072.1"/>
    </source>
</evidence>
<sequence>MIIFLTLACCITQHPQPHQFQYFPSLHLPHPSQVSLANIIKDSPFKNIPTSLAYILCSPYIRHVITNASIPQCSKGQQRRAHEE</sequence>
<dbReference type="AlphaFoldDB" id="A0AAV6KNS9"/>
<name>A0AAV6KNS9_9ERIC</name>
<dbReference type="Proteomes" id="UP000823749">
    <property type="component" value="Chromosome 4"/>
</dbReference>
<dbReference type="EMBL" id="JACTNZ010000004">
    <property type="protein sequence ID" value="KAG5554072.1"/>
    <property type="molecule type" value="Genomic_DNA"/>
</dbReference>
<reference evidence="1" key="1">
    <citation type="submission" date="2020-08" db="EMBL/GenBank/DDBJ databases">
        <title>Plant Genome Project.</title>
        <authorList>
            <person name="Zhang R.-G."/>
        </authorList>
    </citation>
    <scope>NUCLEOTIDE SEQUENCE</scope>
    <source>
        <strain evidence="1">WSP0</strain>
        <tissue evidence="1">Leaf</tissue>
    </source>
</reference>